<proteinExistence type="predicted"/>
<keyword evidence="3" id="KW-1133">Transmembrane helix</keyword>
<dbReference type="InterPro" id="IPR003439">
    <property type="entry name" value="ABC_transporter-like_ATP-bd"/>
</dbReference>
<keyword evidence="1" id="KW-0813">Transport</keyword>
<feature type="transmembrane region" description="Helical" evidence="3">
    <location>
        <begin position="214"/>
        <end position="234"/>
    </location>
</feature>
<feature type="transmembrane region" description="Helical" evidence="3">
    <location>
        <begin position="21"/>
        <end position="42"/>
    </location>
</feature>
<evidence type="ECO:0000259" key="4">
    <source>
        <dbReference type="Pfam" id="PF00005"/>
    </source>
</evidence>
<sequence>MSLLIRQIWALVRKNLLLICFRRPIATFIRAIAIPLVVVLVVSHTKDFFASPLKNGISSPHNTRSLQEGLAASNGRDIVGFVSNGMQGEVSQVIDALSKTIKDAGKSPKQFNSTQELSQTCVTNEVVDDSPKCFAAVVFLFSPKEGTDLSSKGTWNYTIRVDPPGGFADVTQDRNNAEIYTVPLQRAVNAEIVSRWKSGQPFLRHCKASFKSQLSGSIMVVIALVFAVLPQTLYEQTSVVCGVLSFIFPLATYTYFITGPAVFEAYDFKMRMWSQPPDDTEDPHHWRLNNVIHWVFLAIQIAVYPIPAFLVEQARFSTASPYSTFVQPPHEHAPTVTLTSFSKTYKAGPMGGIFKRRRDVHAVTDMSRSAYRRQILCLLGPNGSAKSTTMNCIAGLHKVTSGTVAIDPSRGLGYAPQNNVIWPDLTVEEHIASRRGRIKAWIAATFANAMISRETQGGQVRFEVPAEGPSLGGLIALLERDKDALGVEFYTVGKATLDEVFEKIVKRYGEYAEK</sequence>
<organism evidence="5 6">
    <name type="scientific">Karstenula rhodostoma CBS 690.94</name>
    <dbReference type="NCBI Taxonomy" id="1392251"/>
    <lineage>
        <taxon>Eukaryota</taxon>
        <taxon>Fungi</taxon>
        <taxon>Dikarya</taxon>
        <taxon>Ascomycota</taxon>
        <taxon>Pezizomycotina</taxon>
        <taxon>Dothideomycetes</taxon>
        <taxon>Pleosporomycetidae</taxon>
        <taxon>Pleosporales</taxon>
        <taxon>Massarineae</taxon>
        <taxon>Didymosphaeriaceae</taxon>
        <taxon>Karstenula</taxon>
    </lineage>
</organism>
<dbReference type="InterPro" id="IPR027417">
    <property type="entry name" value="P-loop_NTPase"/>
</dbReference>
<dbReference type="GO" id="GO:0016020">
    <property type="term" value="C:membrane"/>
    <property type="evidence" value="ECO:0007669"/>
    <property type="project" value="InterPro"/>
</dbReference>
<dbReference type="GO" id="GO:0016887">
    <property type="term" value="F:ATP hydrolysis activity"/>
    <property type="evidence" value="ECO:0007669"/>
    <property type="project" value="InterPro"/>
</dbReference>
<name>A0A9P4PGY4_9PLEO</name>
<dbReference type="InterPro" id="IPR026082">
    <property type="entry name" value="ABCA"/>
</dbReference>
<accession>A0A9P4PGY4</accession>
<reference evidence="5" key="1">
    <citation type="journal article" date="2020" name="Stud. Mycol.">
        <title>101 Dothideomycetes genomes: a test case for predicting lifestyles and emergence of pathogens.</title>
        <authorList>
            <person name="Haridas S."/>
            <person name="Albert R."/>
            <person name="Binder M."/>
            <person name="Bloem J."/>
            <person name="Labutti K."/>
            <person name="Salamov A."/>
            <person name="Andreopoulos B."/>
            <person name="Baker S."/>
            <person name="Barry K."/>
            <person name="Bills G."/>
            <person name="Bluhm B."/>
            <person name="Cannon C."/>
            <person name="Castanera R."/>
            <person name="Culley D."/>
            <person name="Daum C."/>
            <person name="Ezra D."/>
            <person name="Gonzalez J."/>
            <person name="Henrissat B."/>
            <person name="Kuo A."/>
            <person name="Liang C."/>
            <person name="Lipzen A."/>
            <person name="Lutzoni F."/>
            <person name="Magnuson J."/>
            <person name="Mondo S."/>
            <person name="Nolan M."/>
            <person name="Ohm R."/>
            <person name="Pangilinan J."/>
            <person name="Park H.-J."/>
            <person name="Ramirez L."/>
            <person name="Alfaro M."/>
            <person name="Sun H."/>
            <person name="Tritt A."/>
            <person name="Yoshinaga Y."/>
            <person name="Zwiers L.-H."/>
            <person name="Turgeon B."/>
            <person name="Goodwin S."/>
            <person name="Spatafora J."/>
            <person name="Crous P."/>
            <person name="Grigoriev I."/>
        </authorList>
    </citation>
    <scope>NUCLEOTIDE SEQUENCE</scope>
    <source>
        <strain evidence="5">CBS 690.94</strain>
    </source>
</reference>
<dbReference type="PANTHER" id="PTHR19229">
    <property type="entry name" value="ATP-BINDING CASSETTE TRANSPORTER SUBFAMILY A ABCA"/>
    <property type="match status" value="1"/>
</dbReference>
<comment type="caution">
    <text evidence="5">The sequence shown here is derived from an EMBL/GenBank/DDBJ whole genome shotgun (WGS) entry which is preliminary data.</text>
</comment>
<gene>
    <name evidence="5" type="ORF">P171DRAFT_473917</name>
</gene>
<dbReference type="GO" id="GO:0140359">
    <property type="term" value="F:ABC-type transporter activity"/>
    <property type="evidence" value="ECO:0007669"/>
    <property type="project" value="InterPro"/>
</dbReference>
<feature type="transmembrane region" description="Helical" evidence="3">
    <location>
        <begin position="241"/>
        <end position="263"/>
    </location>
</feature>
<dbReference type="GO" id="GO:0005524">
    <property type="term" value="F:ATP binding"/>
    <property type="evidence" value="ECO:0007669"/>
    <property type="project" value="InterPro"/>
</dbReference>
<evidence type="ECO:0000313" key="6">
    <source>
        <dbReference type="Proteomes" id="UP000799764"/>
    </source>
</evidence>
<keyword evidence="3" id="KW-0812">Transmembrane</keyword>
<dbReference type="Pfam" id="PF00005">
    <property type="entry name" value="ABC_tran"/>
    <property type="match status" value="1"/>
</dbReference>
<dbReference type="AlphaFoldDB" id="A0A9P4PGY4"/>
<dbReference type="SUPFAM" id="SSF52540">
    <property type="entry name" value="P-loop containing nucleoside triphosphate hydrolases"/>
    <property type="match status" value="1"/>
</dbReference>
<protein>
    <recommendedName>
        <fullName evidence="4">ABC transporter domain-containing protein</fullName>
    </recommendedName>
</protein>
<dbReference type="Gene3D" id="3.40.50.300">
    <property type="entry name" value="P-loop containing nucleotide triphosphate hydrolases"/>
    <property type="match status" value="1"/>
</dbReference>
<evidence type="ECO:0000313" key="5">
    <source>
        <dbReference type="EMBL" id="KAF2443727.1"/>
    </source>
</evidence>
<keyword evidence="6" id="KW-1185">Reference proteome</keyword>
<dbReference type="EMBL" id="MU001502">
    <property type="protein sequence ID" value="KAF2443727.1"/>
    <property type="molecule type" value="Genomic_DNA"/>
</dbReference>
<feature type="domain" description="ABC transporter" evidence="4">
    <location>
        <begin position="364"/>
        <end position="442"/>
    </location>
</feature>
<keyword evidence="3" id="KW-0472">Membrane</keyword>
<dbReference type="Proteomes" id="UP000799764">
    <property type="component" value="Unassembled WGS sequence"/>
</dbReference>
<evidence type="ECO:0000256" key="1">
    <source>
        <dbReference type="ARBA" id="ARBA00022448"/>
    </source>
</evidence>
<dbReference type="PANTHER" id="PTHR19229:SF36">
    <property type="entry name" value="ATP-BINDING CASSETTE SUB-FAMILY A MEMBER 2"/>
    <property type="match status" value="1"/>
</dbReference>
<evidence type="ECO:0000256" key="2">
    <source>
        <dbReference type="ARBA" id="ARBA00022737"/>
    </source>
</evidence>
<dbReference type="OrthoDB" id="8061355at2759"/>
<dbReference type="GO" id="GO:0005319">
    <property type="term" value="F:lipid transporter activity"/>
    <property type="evidence" value="ECO:0007669"/>
    <property type="project" value="TreeGrafter"/>
</dbReference>
<feature type="transmembrane region" description="Helical" evidence="3">
    <location>
        <begin position="291"/>
        <end position="311"/>
    </location>
</feature>
<keyword evidence="2" id="KW-0677">Repeat</keyword>
<evidence type="ECO:0000256" key="3">
    <source>
        <dbReference type="SAM" id="Phobius"/>
    </source>
</evidence>